<keyword evidence="2 6" id="KW-0227">DNA damage</keyword>
<comment type="caution">
    <text evidence="6">Lacks conserved residue(s) required for the propagation of feature annotation.</text>
</comment>
<evidence type="ECO:0000259" key="7">
    <source>
        <dbReference type="SMART" id="SM00278"/>
    </source>
</evidence>
<comment type="function">
    <text evidence="6">The RuvA-RuvB-RuvC complex processes Holliday junction (HJ) DNA during genetic recombination and DNA repair, while the RuvA-RuvB complex plays an important role in the rescue of blocked DNA replication forks via replication fork reversal (RFR). RuvA specifically binds to HJ cruciform DNA, conferring on it an open structure. The RuvB hexamer acts as an ATP-dependent pump, pulling dsDNA into and through the RuvAB complex. HJ branch migration allows RuvC to scan DNA until it finds its consensus sequence, where it cleaves and resolves the cruciform DNA.</text>
</comment>
<reference evidence="8 9" key="1">
    <citation type="journal article" date="2016" name="C (Basel)">
        <title>Selective Growth of and Electricity Production by Marine Exoelectrogenic Bacteria in Self-Aggregated Hydrogel of Microbially Reduced Graphene Oxide.</title>
        <authorList>
            <person name="Yoshida N."/>
            <person name="Goto Y."/>
            <person name="Miyata Y."/>
        </authorList>
    </citation>
    <scope>NUCLEOTIDE SEQUENCE [LARGE SCALE GENOMIC DNA]</scope>
    <source>
        <strain evidence="8 9">NIT-T3</strain>
    </source>
</reference>
<dbReference type="Proteomes" id="UP001319827">
    <property type="component" value="Chromosome"/>
</dbReference>
<comment type="similarity">
    <text evidence="6">Belongs to the RuvA family.</text>
</comment>
<dbReference type="SMART" id="SM00278">
    <property type="entry name" value="HhH1"/>
    <property type="match status" value="2"/>
</dbReference>
<comment type="domain">
    <text evidence="6">Has three domains with a flexible linker between the domains II and III and assumes an 'L' shape. Domain III is highly mobile and contacts RuvB.</text>
</comment>
<dbReference type="Pfam" id="PF14520">
    <property type="entry name" value="HHH_5"/>
    <property type="match status" value="1"/>
</dbReference>
<dbReference type="SUPFAM" id="SSF47781">
    <property type="entry name" value="RuvA domain 2-like"/>
    <property type="match status" value="1"/>
</dbReference>
<dbReference type="Gene3D" id="1.10.8.10">
    <property type="entry name" value="DNA helicase RuvA subunit, C-terminal domain"/>
    <property type="match status" value="1"/>
</dbReference>
<dbReference type="SUPFAM" id="SSF46929">
    <property type="entry name" value="DNA helicase RuvA subunit, C-terminal domain"/>
    <property type="match status" value="1"/>
</dbReference>
<dbReference type="InterPro" id="IPR012340">
    <property type="entry name" value="NA-bd_OB-fold"/>
</dbReference>
<dbReference type="EMBL" id="AP024355">
    <property type="protein sequence ID" value="BCR04190.1"/>
    <property type="molecule type" value="Genomic_DNA"/>
</dbReference>
<dbReference type="Gene3D" id="1.10.150.20">
    <property type="entry name" value="5' to 3' exonuclease, C-terminal subdomain"/>
    <property type="match status" value="1"/>
</dbReference>
<dbReference type="InterPro" id="IPR000085">
    <property type="entry name" value="RuvA"/>
</dbReference>
<evidence type="ECO:0000256" key="1">
    <source>
        <dbReference type="ARBA" id="ARBA00022490"/>
    </source>
</evidence>
<comment type="subunit">
    <text evidence="6">Homotetramer. Forms an RuvA(8)-RuvB(12)-Holliday junction (HJ) complex. HJ DNA is sandwiched between 2 RuvA tetramers; dsDNA enters through RuvA and exits via RuvB. An RuvB hexamer assembles on each DNA strand where it exits the tetramer. Each RuvB hexamer is contacted by two RuvA subunits (via domain III) on 2 adjacent RuvB subunits; this complex drives branch migration. In the full resolvosome a probable DNA-RuvA(4)-RuvB(12)-RuvC(2) complex forms which resolves the HJ.</text>
</comment>
<comment type="subcellular location">
    <subcellularLocation>
        <location evidence="6">Cytoplasm</location>
    </subcellularLocation>
</comment>
<evidence type="ECO:0000256" key="2">
    <source>
        <dbReference type="ARBA" id="ARBA00022763"/>
    </source>
</evidence>
<organism evidence="8 9">
    <name type="scientific">Desulfuromonas versatilis</name>
    <dbReference type="NCBI Taxonomy" id="2802975"/>
    <lineage>
        <taxon>Bacteria</taxon>
        <taxon>Pseudomonadati</taxon>
        <taxon>Thermodesulfobacteriota</taxon>
        <taxon>Desulfuromonadia</taxon>
        <taxon>Desulfuromonadales</taxon>
        <taxon>Desulfuromonadaceae</taxon>
        <taxon>Desulfuromonas</taxon>
    </lineage>
</organism>
<evidence type="ECO:0000256" key="3">
    <source>
        <dbReference type="ARBA" id="ARBA00023125"/>
    </source>
</evidence>
<reference evidence="8 9" key="2">
    <citation type="journal article" date="2021" name="Int. J. Syst. Evol. Microbiol.">
        <title>Isolation and Polyphasic Characterization of Desulfuromonas versatilis sp. Nov., an Electrogenic Bacteria Capable of Versatile Metabolism Isolated from a Graphene Oxide-Reducing Enrichment Culture.</title>
        <authorList>
            <person name="Xie L."/>
            <person name="Yoshida N."/>
            <person name="Ishii S."/>
            <person name="Meng L."/>
        </authorList>
    </citation>
    <scope>NUCLEOTIDE SEQUENCE [LARGE SCALE GENOMIC DNA]</scope>
    <source>
        <strain evidence="8 9">NIT-T3</strain>
    </source>
</reference>
<dbReference type="Pfam" id="PF01330">
    <property type="entry name" value="RuvA_N"/>
    <property type="match status" value="1"/>
</dbReference>
<dbReference type="RefSeq" id="WP_221251604.1">
    <property type="nucleotide sequence ID" value="NZ_AP024355.1"/>
</dbReference>
<gene>
    <name evidence="6 8" type="primary">ruvA</name>
    <name evidence="8" type="ORF">DESUT3_12590</name>
</gene>
<dbReference type="GO" id="GO:0004386">
    <property type="term" value="F:helicase activity"/>
    <property type="evidence" value="ECO:0007669"/>
    <property type="project" value="UniProtKB-KW"/>
</dbReference>
<dbReference type="SUPFAM" id="SSF50249">
    <property type="entry name" value="Nucleic acid-binding proteins"/>
    <property type="match status" value="1"/>
</dbReference>
<keyword evidence="5 6" id="KW-0234">DNA repair</keyword>
<keyword evidence="1 6" id="KW-0963">Cytoplasm</keyword>
<evidence type="ECO:0000256" key="6">
    <source>
        <dbReference type="HAMAP-Rule" id="MF_00031"/>
    </source>
</evidence>
<dbReference type="HAMAP" id="MF_00031">
    <property type="entry name" value="DNA_HJ_migration_RuvA"/>
    <property type="match status" value="1"/>
</dbReference>
<evidence type="ECO:0000256" key="4">
    <source>
        <dbReference type="ARBA" id="ARBA00023172"/>
    </source>
</evidence>
<dbReference type="Gene3D" id="2.40.50.140">
    <property type="entry name" value="Nucleic acid-binding proteins"/>
    <property type="match status" value="1"/>
</dbReference>
<dbReference type="InterPro" id="IPR003583">
    <property type="entry name" value="Hlx-hairpin-Hlx_DNA-bd_motif"/>
</dbReference>
<sequence>MIALLTGEIAYKSIDHLIVDVGGVGYRVVIPLSTFYSLPETGKVRLHVHTHVKEDAIQLFGFLTPGEKEMFGLLIGVSGVGPKLAVNILSNIPSDELMAALAEGNIKRLSAIPGIGKKTAERLVLELKEKIGKLGLAPSAGARKAAPAQAPANALDDTLSALLNLGYKENQAKKVLEAMEIPADTPVEEILKGALKVLAK</sequence>
<keyword evidence="9" id="KW-1185">Reference proteome</keyword>
<protein>
    <recommendedName>
        <fullName evidence="6">Holliday junction branch migration complex subunit RuvA</fullName>
    </recommendedName>
</protein>
<keyword evidence="8" id="KW-0067">ATP-binding</keyword>
<name>A0ABN6DVL1_9BACT</name>
<feature type="region of interest" description="Domain III" evidence="6">
    <location>
        <begin position="150"/>
        <end position="200"/>
    </location>
</feature>
<feature type="domain" description="Helix-hairpin-helix DNA-binding motif class 1" evidence="7">
    <location>
        <begin position="107"/>
        <end position="126"/>
    </location>
</feature>
<proteinExistence type="inferred from homology"/>
<evidence type="ECO:0000256" key="5">
    <source>
        <dbReference type="ARBA" id="ARBA00023204"/>
    </source>
</evidence>
<dbReference type="InterPro" id="IPR013849">
    <property type="entry name" value="DNA_helicase_Holl-junc_RuvA_I"/>
</dbReference>
<evidence type="ECO:0000313" key="8">
    <source>
        <dbReference type="EMBL" id="BCR04190.1"/>
    </source>
</evidence>
<keyword evidence="8" id="KW-0547">Nucleotide-binding</keyword>
<dbReference type="NCBIfam" id="TIGR00084">
    <property type="entry name" value="ruvA"/>
    <property type="match status" value="1"/>
</dbReference>
<dbReference type="InterPro" id="IPR011114">
    <property type="entry name" value="RuvA_C"/>
</dbReference>
<dbReference type="CDD" id="cd14332">
    <property type="entry name" value="UBA_RuvA_C"/>
    <property type="match status" value="1"/>
</dbReference>
<accession>A0ABN6DVL1</accession>
<feature type="domain" description="Helix-hairpin-helix DNA-binding motif class 1" evidence="7">
    <location>
        <begin position="72"/>
        <end position="91"/>
    </location>
</feature>
<dbReference type="InterPro" id="IPR036267">
    <property type="entry name" value="RuvA_C_sf"/>
</dbReference>
<dbReference type="Pfam" id="PF07499">
    <property type="entry name" value="RuvA_C"/>
    <property type="match status" value="1"/>
</dbReference>
<keyword evidence="8" id="KW-0378">Hydrolase</keyword>
<keyword evidence="8" id="KW-0347">Helicase</keyword>
<keyword evidence="3 6" id="KW-0238">DNA-binding</keyword>
<evidence type="ECO:0000313" key="9">
    <source>
        <dbReference type="Proteomes" id="UP001319827"/>
    </source>
</evidence>
<keyword evidence="4 6" id="KW-0233">DNA recombination</keyword>
<dbReference type="InterPro" id="IPR010994">
    <property type="entry name" value="RuvA_2-like"/>
</dbReference>